<feature type="region of interest" description="Disordered" evidence="10">
    <location>
        <begin position="38"/>
        <end position="162"/>
    </location>
</feature>
<dbReference type="GO" id="GO:0017108">
    <property type="term" value="F:5'-flap endonuclease activity"/>
    <property type="evidence" value="ECO:0007669"/>
    <property type="project" value="InterPro"/>
</dbReference>
<evidence type="ECO:0000256" key="9">
    <source>
        <dbReference type="HAMAP-Rule" id="MF_03110"/>
    </source>
</evidence>
<feature type="compositionally biased region" description="Basic residues" evidence="10">
    <location>
        <begin position="363"/>
        <end position="375"/>
    </location>
</feature>
<gene>
    <name evidence="9" type="primary">SLX4</name>
    <name evidence="11" type="ORF">AJ78_08401</name>
</gene>
<feature type="region of interest" description="Disordered" evidence="10">
    <location>
        <begin position="351"/>
        <end position="396"/>
    </location>
</feature>
<dbReference type="HAMAP" id="MF_03110">
    <property type="entry name" value="Endonuc_su_Slx4"/>
    <property type="match status" value="1"/>
</dbReference>
<feature type="compositionally biased region" description="Polar residues" evidence="10">
    <location>
        <begin position="502"/>
        <end position="519"/>
    </location>
</feature>
<comment type="subcellular location">
    <subcellularLocation>
        <location evidence="1 9">Nucleus</location>
    </subcellularLocation>
</comment>
<feature type="region of interest" description="Disordered" evidence="10">
    <location>
        <begin position="415"/>
        <end position="445"/>
    </location>
</feature>
<feature type="region of interest" description="Disordered" evidence="10">
    <location>
        <begin position="295"/>
        <end position="333"/>
    </location>
</feature>
<evidence type="ECO:0000256" key="5">
    <source>
        <dbReference type="ARBA" id="ARBA00023172"/>
    </source>
</evidence>
<keyword evidence="3 9" id="KW-0597">Phosphoprotein</keyword>
<dbReference type="InterPro" id="IPR018574">
    <property type="entry name" value="Structure-sp_endonuc_su_Slx4"/>
</dbReference>
<dbReference type="GO" id="GO:0006281">
    <property type="term" value="P:DNA repair"/>
    <property type="evidence" value="ECO:0007669"/>
    <property type="project" value="UniProtKB-UniRule"/>
</dbReference>
<keyword evidence="6 9" id="KW-0234">DNA repair</keyword>
<dbReference type="AlphaFoldDB" id="A0A1J9PS10"/>
<dbReference type="GO" id="GO:0006310">
    <property type="term" value="P:DNA recombination"/>
    <property type="evidence" value="ECO:0007669"/>
    <property type="project" value="UniProtKB-UniRule"/>
</dbReference>
<dbReference type="STRING" id="1447872.A0A1J9PS10"/>
<dbReference type="Pfam" id="PF09494">
    <property type="entry name" value="Slx4"/>
    <property type="match status" value="1"/>
</dbReference>
<proteinExistence type="inferred from homology"/>
<feature type="compositionally biased region" description="Basic and acidic residues" evidence="10">
    <location>
        <begin position="424"/>
        <end position="436"/>
    </location>
</feature>
<feature type="region of interest" description="Disordered" evidence="10">
    <location>
        <begin position="629"/>
        <end position="685"/>
    </location>
</feature>
<comment type="subunit">
    <text evidence="9">Forms a heterodimer with SLX1.</text>
</comment>
<dbReference type="OrthoDB" id="5349119at2759"/>
<keyword evidence="5 9" id="KW-0233">DNA recombination</keyword>
<accession>A0A1J9PS10</accession>
<feature type="compositionally biased region" description="Polar residues" evidence="10">
    <location>
        <begin position="663"/>
        <end position="677"/>
    </location>
</feature>
<feature type="compositionally biased region" description="Basic and acidic residues" evidence="10">
    <location>
        <begin position="91"/>
        <end position="103"/>
    </location>
</feature>
<sequence>MDLAAIASRSTPQKSHARICEPGVTPITIDSSPAAVAVNDLSSPFSPPSPSALLKTLSKIPSPRATKLQTGGEKGPRHGGPQGRPVLGDSVGRDNEPGTEPKAKNPISKKPKQKTDNPKIVTQTEIIIVDGDSLTIGPESGKKRGTGTTRAKKAKGVADKKLHGRVSKLKTAGSLEPEAKIIASKTCGDELSSVDHDTDTEWDWQAKGLQLEKATKRRLDWTPTKITSIPVVDLAEVKSSSCGESLTEVHGKGALFSNYGFSGVVDTSVGGKSDDSHNAPTTKRLMELQNINNNVTRIPNLTESRMSPATEGSRSTSSNQQRMKAKKPQKAKLTTITSYATAKYSAVDKPLDSDNIETTAPNKVKKKSTVKRSSGRKCPNPGRRKSKSEDGPPVFKVVPPLEAFKSLEGQELLFGTSSQLEYGEPEHRPEEIRDTPNSRSGSDALSKTVIPCEYSSETSYGSSLFGLSGSKNLWSASARDFTGTVFDADELDMSEPPFRLSTPGTKSRCQPGTRDSQRPNMVNIENVSLTTSANNDTPESYNGKTPSFEDEVVCNQKLESTSTQSNCQPPSSTSEAGFGCPLPDKPIFSGFTTAELAKNVAAYGFKPIKSRDKMISLLEKCWETQIKQSNTVSKPKGAQLGLKEPPDSNSRASTRLRNEKPAKSSTKSNECSNGSSKTTRKLPAKRSVRPCTFLIDDNQLSDPAGEAVFPSPSHNPHGDSAGPAQRNVLDIRASATPMVIRSGKTSSSITSAVNLPSLSSQITEAIKSQPRSRAFNGLKQPTWYEKILMYDPIQLEDLAVWLNTDGFGRIGEDREVGPAVVREWCESKGVCCVWKKKASGR</sequence>
<comment type="caution">
    <text evidence="11">The sequence shown here is derived from an EMBL/GenBank/DDBJ whole genome shotgun (WGS) entry which is preliminary data.</text>
</comment>
<comment type="similarity">
    <text evidence="2 9">Belongs to the SLX4 family.</text>
</comment>
<evidence type="ECO:0000256" key="7">
    <source>
        <dbReference type="ARBA" id="ARBA00023242"/>
    </source>
</evidence>
<comment type="function">
    <text evidence="9">Regulatory subunit of the SLX1-SLX4 structure-specific endonuclease that resolves DNA secondary structures generated during DNA repair and recombination. Has endonuclease activity towards branched DNA substrates, introducing single-strand cuts in duplex DNA close to junctions with ss-DNA.</text>
</comment>
<evidence type="ECO:0000313" key="12">
    <source>
        <dbReference type="Proteomes" id="UP000182235"/>
    </source>
</evidence>
<dbReference type="GO" id="GO:0006260">
    <property type="term" value="P:DNA replication"/>
    <property type="evidence" value="ECO:0007669"/>
    <property type="project" value="InterPro"/>
</dbReference>
<feature type="region of interest" description="Disordered" evidence="10">
    <location>
        <begin position="494"/>
        <end position="519"/>
    </location>
</feature>
<dbReference type="VEuPathDB" id="FungiDB:AJ78_08401"/>
<organism evidence="11 12">
    <name type="scientific">Emergomyces pasteurianus Ep9510</name>
    <dbReference type="NCBI Taxonomy" id="1447872"/>
    <lineage>
        <taxon>Eukaryota</taxon>
        <taxon>Fungi</taxon>
        <taxon>Dikarya</taxon>
        <taxon>Ascomycota</taxon>
        <taxon>Pezizomycotina</taxon>
        <taxon>Eurotiomycetes</taxon>
        <taxon>Eurotiomycetidae</taxon>
        <taxon>Onygenales</taxon>
        <taxon>Ajellomycetaceae</taxon>
        <taxon>Emergomyces</taxon>
    </lineage>
</organism>
<dbReference type="InterPro" id="IPR027784">
    <property type="entry name" value="Slx4_ascomycetes"/>
</dbReference>
<evidence type="ECO:0000256" key="2">
    <source>
        <dbReference type="ARBA" id="ARBA00006661"/>
    </source>
</evidence>
<evidence type="ECO:0000256" key="10">
    <source>
        <dbReference type="SAM" id="MobiDB-lite"/>
    </source>
</evidence>
<dbReference type="GO" id="GO:0033557">
    <property type="term" value="C:Slx1-Slx4 complex"/>
    <property type="evidence" value="ECO:0007669"/>
    <property type="project" value="UniProtKB-UniRule"/>
</dbReference>
<keyword evidence="4 9" id="KW-0227">DNA damage</keyword>
<name>A0A1J9PS10_9EURO</name>
<evidence type="ECO:0000313" key="11">
    <source>
        <dbReference type="EMBL" id="OJD10643.1"/>
    </source>
</evidence>
<evidence type="ECO:0000256" key="4">
    <source>
        <dbReference type="ARBA" id="ARBA00022763"/>
    </source>
</evidence>
<dbReference type="EMBL" id="LGRN01000731">
    <property type="protein sequence ID" value="OJD10643.1"/>
    <property type="molecule type" value="Genomic_DNA"/>
</dbReference>
<dbReference type="CDD" id="cd22999">
    <property type="entry name" value="SAP_SLX4"/>
    <property type="match status" value="1"/>
</dbReference>
<evidence type="ECO:0000256" key="3">
    <source>
        <dbReference type="ARBA" id="ARBA00022553"/>
    </source>
</evidence>
<evidence type="ECO:0000256" key="6">
    <source>
        <dbReference type="ARBA" id="ARBA00023204"/>
    </source>
</evidence>
<keyword evidence="12" id="KW-1185">Reference proteome</keyword>
<dbReference type="Proteomes" id="UP000182235">
    <property type="component" value="Unassembled WGS sequence"/>
</dbReference>
<feature type="compositionally biased region" description="Polar residues" evidence="10">
    <location>
        <begin position="295"/>
        <end position="322"/>
    </location>
</feature>
<protein>
    <recommendedName>
        <fullName evidence="8 9">Structure-specific endonuclease subunit SLX4</fullName>
    </recommendedName>
</protein>
<reference evidence="11 12" key="1">
    <citation type="submission" date="2015-07" db="EMBL/GenBank/DDBJ databases">
        <title>Emmonsia species relationships and genome sequence.</title>
        <authorList>
            <consortium name="The Broad Institute Genomics Platform"/>
            <person name="Cuomo C.A."/>
            <person name="Munoz J.F."/>
            <person name="Imamovic A."/>
            <person name="Priest M.E."/>
            <person name="Young S."/>
            <person name="Clay O.K."/>
            <person name="McEwen J.G."/>
        </authorList>
    </citation>
    <scope>NUCLEOTIDE SEQUENCE [LARGE SCALE GENOMIC DNA]</scope>
    <source>
        <strain evidence="11 12">UAMH 9510</strain>
    </source>
</reference>
<evidence type="ECO:0000256" key="1">
    <source>
        <dbReference type="ARBA" id="ARBA00004123"/>
    </source>
</evidence>
<comment type="PTM">
    <text evidence="9">Phosphorylated in response to DNA damage.</text>
</comment>
<keyword evidence="7 9" id="KW-0539">Nucleus</keyword>
<evidence type="ECO:0000256" key="8">
    <source>
        <dbReference type="ARBA" id="ARBA00029496"/>
    </source>
</evidence>